<evidence type="ECO:0000256" key="1">
    <source>
        <dbReference type="ARBA" id="ARBA00004141"/>
    </source>
</evidence>
<dbReference type="PANTHER" id="PTHR30576:SF0">
    <property type="entry name" value="UNDECAPRENYL-PHOSPHATE N-ACETYLGALACTOSAMINYL 1-PHOSPHATE TRANSFERASE-RELATED"/>
    <property type="match status" value="1"/>
</dbReference>
<feature type="domain" description="Bacterial sugar transferase" evidence="8">
    <location>
        <begin position="265"/>
        <end position="449"/>
    </location>
</feature>
<evidence type="ECO:0000256" key="7">
    <source>
        <dbReference type="SAM" id="Phobius"/>
    </source>
</evidence>
<comment type="caution">
    <text evidence="9">The sequence shown here is derived from an EMBL/GenBank/DDBJ whole genome shotgun (WGS) entry which is preliminary data.</text>
</comment>
<dbReference type="RefSeq" id="WP_111391649.1">
    <property type="nucleotide sequence ID" value="NZ_QKTX01000002.1"/>
</dbReference>
<comment type="similarity">
    <text evidence="2">Belongs to the bacterial sugar transferase family.</text>
</comment>
<evidence type="ECO:0000256" key="2">
    <source>
        <dbReference type="ARBA" id="ARBA00006464"/>
    </source>
</evidence>
<sequence length="456" mass="52702">MKRRFDTYFPWLFTASDFLASLLTLAMANWFMQKMGIFQGVEFPAFLPLGLLWMLISTLRKDYKIGRTDEYDQTLKSLAVTLLWFLGVTSILWTPLQAGPYRWIQIVSLGLTLGIIMGTFRVGVHMVLRQYRAKGNNYRNAVIVGKGGTSPKLADVFKIRKDFGINFLGYFDDQADCHQTRGGIVSFFEEAPHLDLDLIYIHEQLDSILVKKIIAFADENYIKVKMIPGRSLQLEKNLSFSRYGDFFVINVNEIPLDNPLNSFAKRVFDVVFAGLVTLFILSWLIPLVGLLIKLESRGPVFFIQKRNGINNRVFNCLKFRSMTPNDYADTLQATKNDPRVTRIGSFLRNTSLDEMPQFLNVLMGDMSIVGPRPHTIPMNETFRTQIERYNSRHKIKPGITGLAQVRGFRGEIENPHQIRSRVRLDYFYINNWSFLLDMEIMVKTVYELLFNRENAY</sequence>
<evidence type="ECO:0000256" key="6">
    <source>
        <dbReference type="ARBA" id="ARBA00023136"/>
    </source>
</evidence>
<dbReference type="GO" id="GO:0016020">
    <property type="term" value="C:membrane"/>
    <property type="evidence" value="ECO:0007669"/>
    <property type="project" value="UniProtKB-SubCell"/>
</dbReference>
<dbReference type="GO" id="GO:0016780">
    <property type="term" value="F:phosphotransferase activity, for other substituted phosphate groups"/>
    <property type="evidence" value="ECO:0007669"/>
    <property type="project" value="TreeGrafter"/>
</dbReference>
<dbReference type="Pfam" id="PF02397">
    <property type="entry name" value="Bac_transf"/>
    <property type="match status" value="1"/>
</dbReference>
<dbReference type="EMBL" id="QKTX01000002">
    <property type="protein sequence ID" value="PZV86160.1"/>
    <property type="molecule type" value="Genomic_DNA"/>
</dbReference>
<evidence type="ECO:0000313" key="10">
    <source>
        <dbReference type="Proteomes" id="UP000248917"/>
    </source>
</evidence>
<dbReference type="InterPro" id="IPR017475">
    <property type="entry name" value="EPS_sugar_tfrase"/>
</dbReference>
<keyword evidence="3 9" id="KW-0808">Transferase</keyword>
<keyword evidence="10" id="KW-1185">Reference proteome</keyword>
<feature type="transmembrane region" description="Helical" evidence="7">
    <location>
        <begin position="270"/>
        <end position="292"/>
    </location>
</feature>
<organism evidence="9 10">
    <name type="scientific">Algoriphagus aquaeductus</name>
    <dbReference type="NCBI Taxonomy" id="475299"/>
    <lineage>
        <taxon>Bacteria</taxon>
        <taxon>Pseudomonadati</taxon>
        <taxon>Bacteroidota</taxon>
        <taxon>Cytophagia</taxon>
        <taxon>Cytophagales</taxon>
        <taxon>Cyclobacteriaceae</taxon>
        <taxon>Algoriphagus</taxon>
    </lineage>
</organism>
<keyword evidence="4 7" id="KW-0812">Transmembrane</keyword>
<dbReference type="AlphaFoldDB" id="A0A326RVQ6"/>
<evidence type="ECO:0000256" key="3">
    <source>
        <dbReference type="ARBA" id="ARBA00022679"/>
    </source>
</evidence>
<keyword evidence="5 7" id="KW-1133">Transmembrane helix</keyword>
<gene>
    <name evidence="9" type="ORF">CLV31_10255</name>
</gene>
<dbReference type="InterPro" id="IPR003362">
    <property type="entry name" value="Bact_transf"/>
</dbReference>
<dbReference type="OrthoDB" id="9808602at2"/>
<evidence type="ECO:0000256" key="4">
    <source>
        <dbReference type="ARBA" id="ARBA00022692"/>
    </source>
</evidence>
<reference evidence="9 10" key="1">
    <citation type="submission" date="2018-06" db="EMBL/GenBank/DDBJ databases">
        <title>Genomic Encyclopedia of Archaeal and Bacterial Type Strains, Phase II (KMG-II): from individual species to whole genera.</title>
        <authorList>
            <person name="Goeker M."/>
        </authorList>
    </citation>
    <scope>NUCLEOTIDE SEQUENCE [LARGE SCALE GENOMIC DNA]</scope>
    <source>
        <strain evidence="9 10">T4</strain>
    </source>
</reference>
<protein>
    <submittedName>
        <fullName evidence="9">Putative colanic acid biosynthesis UDP-glucose lipid carrier transferase</fullName>
    </submittedName>
</protein>
<feature type="transmembrane region" description="Helical" evidence="7">
    <location>
        <begin position="37"/>
        <end position="56"/>
    </location>
</feature>
<dbReference type="Proteomes" id="UP000248917">
    <property type="component" value="Unassembled WGS sequence"/>
</dbReference>
<dbReference type="NCBIfam" id="TIGR03025">
    <property type="entry name" value="EPS_sugtrans"/>
    <property type="match status" value="1"/>
</dbReference>
<feature type="transmembrane region" description="Helical" evidence="7">
    <location>
        <begin position="77"/>
        <end position="96"/>
    </location>
</feature>
<feature type="transmembrane region" description="Helical" evidence="7">
    <location>
        <begin position="102"/>
        <end position="124"/>
    </location>
</feature>
<evidence type="ECO:0000313" key="9">
    <source>
        <dbReference type="EMBL" id="PZV86160.1"/>
    </source>
</evidence>
<accession>A0A326RVQ6</accession>
<evidence type="ECO:0000259" key="8">
    <source>
        <dbReference type="Pfam" id="PF02397"/>
    </source>
</evidence>
<name>A0A326RVQ6_9BACT</name>
<feature type="transmembrane region" description="Helical" evidence="7">
    <location>
        <begin position="12"/>
        <end position="31"/>
    </location>
</feature>
<keyword evidence="6 7" id="KW-0472">Membrane</keyword>
<comment type="subcellular location">
    <subcellularLocation>
        <location evidence="1">Membrane</location>
        <topology evidence="1">Multi-pass membrane protein</topology>
    </subcellularLocation>
</comment>
<dbReference type="PANTHER" id="PTHR30576">
    <property type="entry name" value="COLANIC BIOSYNTHESIS UDP-GLUCOSE LIPID CARRIER TRANSFERASE"/>
    <property type="match status" value="1"/>
</dbReference>
<proteinExistence type="inferred from homology"/>
<evidence type="ECO:0000256" key="5">
    <source>
        <dbReference type="ARBA" id="ARBA00022989"/>
    </source>
</evidence>